<evidence type="ECO:0000313" key="9">
    <source>
        <dbReference type="EMBL" id="KAF8790240.1"/>
    </source>
</evidence>
<keyword evidence="5" id="KW-0804">Transcription</keyword>
<evidence type="ECO:0000256" key="6">
    <source>
        <dbReference type="ARBA" id="ARBA00023242"/>
    </source>
</evidence>
<evidence type="ECO:0000256" key="4">
    <source>
        <dbReference type="ARBA" id="ARBA00023125"/>
    </source>
</evidence>
<dbReference type="Gene3D" id="2.60.40.820">
    <property type="entry name" value="Transcription factor, T-box"/>
    <property type="match status" value="1"/>
</dbReference>
<dbReference type="InterPro" id="IPR008967">
    <property type="entry name" value="p53-like_TF_DNA-bd_sf"/>
</dbReference>
<dbReference type="PANTHER" id="PTHR11267:SF207">
    <property type="entry name" value="OVER COMPENSATING MALES, ISOFORM A"/>
    <property type="match status" value="1"/>
</dbReference>
<comment type="caution">
    <text evidence="9">The sequence shown here is derived from an EMBL/GenBank/DDBJ whole genome shotgun (WGS) entry which is preliminary data.</text>
</comment>
<dbReference type="GO" id="GO:0001708">
    <property type="term" value="P:cell fate specification"/>
    <property type="evidence" value="ECO:0007669"/>
    <property type="project" value="TreeGrafter"/>
</dbReference>
<dbReference type="InterPro" id="IPR001699">
    <property type="entry name" value="TF_T-box"/>
</dbReference>
<dbReference type="InterPro" id="IPR036960">
    <property type="entry name" value="T-box_sf"/>
</dbReference>
<dbReference type="EMBL" id="JABXBU010000011">
    <property type="protein sequence ID" value="KAF8790240.1"/>
    <property type="molecule type" value="Genomic_DNA"/>
</dbReference>
<keyword evidence="3" id="KW-0805">Transcription regulation</keyword>
<dbReference type="InterPro" id="IPR018186">
    <property type="entry name" value="TF_T-box_CS"/>
</dbReference>
<dbReference type="GO" id="GO:0000981">
    <property type="term" value="F:DNA-binding transcription factor activity, RNA polymerase II-specific"/>
    <property type="evidence" value="ECO:0007669"/>
    <property type="project" value="TreeGrafter"/>
</dbReference>
<dbReference type="AlphaFoldDB" id="A0A8T0FLH7"/>
<dbReference type="SMART" id="SM00425">
    <property type="entry name" value="TBOX"/>
    <property type="match status" value="1"/>
</dbReference>
<comment type="caution">
    <text evidence="7">Lacks conserved residue(s) required for the propagation of feature annotation.</text>
</comment>
<dbReference type="CDD" id="cd20682">
    <property type="entry name" value="T-box-like"/>
    <property type="match status" value="1"/>
</dbReference>
<dbReference type="PROSITE" id="PS01283">
    <property type="entry name" value="TBOX_1"/>
    <property type="match status" value="1"/>
</dbReference>
<evidence type="ECO:0000256" key="3">
    <source>
        <dbReference type="ARBA" id="ARBA00023015"/>
    </source>
</evidence>
<dbReference type="SUPFAM" id="SSF49417">
    <property type="entry name" value="p53-like transcription factors"/>
    <property type="match status" value="1"/>
</dbReference>
<dbReference type="PROSITE" id="PS50252">
    <property type="entry name" value="TBOX_3"/>
    <property type="match status" value="1"/>
</dbReference>
<keyword evidence="10" id="KW-1185">Reference proteome</keyword>
<dbReference type="Proteomes" id="UP000807504">
    <property type="component" value="Unassembled WGS sequence"/>
</dbReference>
<comment type="subcellular location">
    <subcellularLocation>
        <location evidence="1 7">Nucleus</location>
    </subcellularLocation>
</comment>
<dbReference type="GO" id="GO:0000785">
    <property type="term" value="C:chromatin"/>
    <property type="evidence" value="ECO:0007669"/>
    <property type="project" value="TreeGrafter"/>
</dbReference>
<accession>A0A8T0FLH7</accession>
<evidence type="ECO:0000259" key="8">
    <source>
        <dbReference type="PROSITE" id="PS50252"/>
    </source>
</evidence>
<protein>
    <submittedName>
        <fullName evidence="9">T-box transcription factor TBX18 like protein</fullName>
    </submittedName>
</protein>
<keyword evidence="4 7" id="KW-0238">DNA-binding</keyword>
<dbReference type="InterPro" id="IPR046360">
    <property type="entry name" value="T-box_DNA-bd"/>
</dbReference>
<dbReference type="PRINTS" id="PR00937">
    <property type="entry name" value="TBOX"/>
</dbReference>
<reference evidence="9" key="1">
    <citation type="journal article" date="2020" name="bioRxiv">
        <title>Chromosome-level reference genome of the European wasp spider Argiope bruennichi: a resource for studies on range expansion and evolutionary adaptation.</title>
        <authorList>
            <person name="Sheffer M.M."/>
            <person name="Hoppe A."/>
            <person name="Krehenwinkel H."/>
            <person name="Uhl G."/>
            <person name="Kuss A.W."/>
            <person name="Jensen L."/>
            <person name="Jensen C."/>
            <person name="Gillespie R.G."/>
            <person name="Hoff K.J."/>
            <person name="Prost S."/>
        </authorList>
    </citation>
    <scope>NUCLEOTIDE SEQUENCE</scope>
</reference>
<dbReference type="Pfam" id="PF00907">
    <property type="entry name" value="T-box"/>
    <property type="match status" value="1"/>
</dbReference>
<dbReference type="PROSITE" id="PS01264">
    <property type="entry name" value="TBOX_2"/>
    <property type="match status" value="1"/>
</dbReference>
<name>A0A8T0FLH7_ARGBR</name>
<keyword evidence="2" id="KW-0217">Developmental protein</keyword>
<dbReference type="FunFam" id="2.60.40.820:FF:000010">
    <property type="entry name" value="T-box transcription factor TBX6"/>
    <property type="match status" value="1"/>
</dbReference>
<evidence type="ECO:0000256" key="1">
    <source>
        <dbReference type="ARBA" id="ARBA00004123"/>
    </source>
</evidence>
<dbReference type="GO" id="GO:0000978">
    <property type="term" value="F:RNA polymerase II cis-regulatory region sequence-specific DNA binding"/>
    <property type="evidence" value="ECO:0007669"/>
    <property type="project" value="InterPro"/>
</dbReference>
<reference evidence="9" key="2">
    <citation type="submission" date="2020-06" db="EMBL/GenBank/DDBJ databases">
        <authorList>
            <person name="Sheffer M."/>
        </authorList>
    </citation>
    <scope>NUCLEOTIDE SEQUENCE</scope>
</reference>
<proteinExistence type="predicted"/>
<evidence type="ECO:0000313" key="10">
    <source>
        <dbReference type="Proteomes" id="UP000807504"/>
    </source>
</evidence>
<gene>
    <name evidence="9" type="ORF">HNY73_005298</name>
</gene>
<evidence type="ECO:0000256" key="2">
    <source>
        <dbReference type="ARBA" id="ARBA00022473"/>
    </source>
</evidence>
<evidence type="ECO:0000256" key="7">
    <source>
        <dbReference type="PROSITE-ProRule" id="PRU00201"/>
    </source>
</evidence>
<dbReference type="GO" id="GO:0045893">
    <property type="term" value="P:positive regulation of DNA-templated transcription"/>
    <property type="evidence" value="ECO:0007669"/>
    <property type="project" value="InterPro"/>
</dbReference>
<feature type="domain" description="T-box" evidence="8">
    <location>
        <begin position="59"/>
        <end position="245"/>
    </location>
</feature>
<evidence type="ECO:0000256" key="5">
    <source>
        <dbReference type="ARBA" id="ARBA00023163"/>
    </source>
</evidence>
<dbReference type="PANTHER" id="PTHR11267">
    <property type="entry name" value="T-BOX PROTEIN-RELATED"/>
    <property type="match status" value="1"/>
</dbReference>
<dbReference type="GO" id="GO:0005634">
    <property type="term" value="C:nucleus"/>
    <property type="evidence" value="ECO:0007669"/>
    <property type="project" value="UniProtKB-SubCell"/>
</dbReference>
<keyword evidence="6 7" id="KW-0539">Nucleus</keyword>
<organism evidence="9 10">
    <name type="scientific">Argiope bruennichi</name>
    <name type="common">Wasp spider</name>
    <name type="synonym">Aranea bruennichi</name>
    <dbReference type="NCBI Taxonomy" id="94029"/>
    <lineage>
        <taxon>Eukaryota</taxon>
        <taxon>Metazoa</taxon>
        <taxon>Ecdysozoa</taxon>
        <taxon>Arthropoda</taxon>
        <taxon>Chelicerata</taxon>
        <taxon>Arachnida</taxon>
        <taxon>Araneae</taxon>
        <taxon>Araneomorphae</taxon>
        <taxon>Entelegynae</taxon>
        <taxon>Araneoidea</taxon>
        <taxon>Araneidae</taxon>
        <taxon>Argiope</taxon>
    </lineage>
</organism>
<sequence>MNQDENSTVLSERAVAFSVEALLGLKDETSVQSSSGFLESNKQNEMKKKVKGNKIEMELVGSELWSQFHELQNEMIITKSGRRIFPTLKVLVSGLDPESDYIMWIDIVPVDQLRYRYLYHSSRWIVAGSGDSSHPNSTYIHPDSPSSGKYWMSHAVTFDKLKLTNAKEPKSKGQISLLSMHKYQPRIHIQKMTEGNTDPYPKISLSDSLTFTFPETQFFTVTAYQNQQITYLKIACNPFAKGFREVTSSQRKLGPSFLNNQNILDSIQSQNEAEYTNCPKRKYISGNNALNSDMNALTNKKLHSFSSVYSSYLEQAFGTYGWTEGYSKACPEKDFFNVPYIVCTDSRNVYQELGTDSYFKNLYMVPWKEKSSWLRPSLSFWADSIGNQYRSSVEMPITNKNFLPLSVDIVRNVSAQNNHQN</sequence>